<dbReference type="OrthoDB" id="2020502at2759"/>
<dbReference type="NCBIfam" id="TIGR00135">
    <property type="entry name" value="gatC"/>
    <property type="match status" value="1"/>
</dbReference>
<dbReference type="GO" id="GO:0030956">
    <property type="term" value="C:glutamyl-tRNA(Gln) amidotransferase complex"/>
    <property type="evidence" value="ECO:0000318"/>
    <property type="project" value="GO_Central"/>
</dbReference>
<dbReference type="GO" id="GO:0032543">
    <property type="term" value="P:mitochondrial translation"/>
    <property type="evidence" value="ECO:0000318"/>
    <property type="project" value="GO_Central"/>
</dbReference>
<dbReference type="SUPFAM" id="SSF141000">
    <property type="entry name" value="Glu-tRNAGln amidotransferase C subunit"/>
    <property type="match status" value="1"/>
</dbReference>
<dbReference type="FunCoup" id="D8RQT0">
    <property type="interactions" value="856"/>
</dbReference>
<dbReference type="Gramene" id="EFJ25700">
    <property type="protein sequence ID" value="EFJ25700"/>
    <property type="gene ID" value="SELMODRAFT_18624"/>
</dbReference>
<accession>D8RQT0</accession>
<dbReference type="GO" id="GO:0005739">
    <property type="term" value="C:mitochondrion"/>
    <property type="evidence" value="ECO:0000318"/>
    <property type="project" value="GO_Central"/>
</dbReference>
<keyword evidence="2" id="KW-1185">Reference proteome</keyword>
<dbReference type="STRING" id="88036.D8RQT0"/>
<dbReference type="Proteomes" id="UP000001514">
    <property type="component" value="Unassembled WGS sequence"/>
</dbReference>
<feature type="non-terminal residue" evidence="1">
    <location>
        <position position="1"/>
    </location>
</feature>
<feature type="non-terminal residue" evidence="1">
    <location>
        <position position="96"/>
    </location>
</feature>
<dbReference type="Gene3D" id="1.10.20.60">
    <property type="entry name" value="Glu-tRNAGln amidotransferase C subunit, N-terminal domain"/>
    <property type="match status" value="1"/>
</dbReference>
<dbReference type="InParanoid" id="D8RQT0"/>
<dbReference type="PANTHER" id="PTHR15004:SF0">
    <property type="entry name" value="GLUTAMYL-TRNA(GLN) AMIDOTRANSFERASE SUBUNIT C, MITOCHONDRIAL"/>
    <property type="match status" value="1"/>
</dbReference>
<sequence>VKPPNVGELCEKARLSLTPDEAAEIGPQISRVVGWFGQLQEVELDNVDPAIRVGHEVESQRGLRRDEHLDFTEKDSMVASVGEKEGVFIKVPKILN</sequence>
<dbReference type="GO" id="GO:0070681">
    <property type="term" value="P:glutaminyl-tRNAGln biosynthesis via transamidation"/>
    <property type="evidence" value="ECO:0000318"/>
    <property type="project" value="GO_Central"/>
</dbReference>
<evidence type="ECO:0008006" key="3">
    <source>
        <dbReference type="Google" id="ProtNLM"/>
    </source>
</evidence>
<organism evidence="2">
    <name type="scientific">Selaginella moellendorffii</name>
    <name type="common">Spikemoss</name>
    <dbReference type="NCBI Taxonomy" id="88036"/>
    <lineage>
        <taxon>Eukaryota</taxon>
        <taxon>Viridiplantae</taxon>
        <taxon>Streptophyta</taxon>
        <taxon>Embryophyta</taxon>
        <taxon>Tracheophyta</taxon>
        <taxon>Lycopodiopsida</taxon>
        <taxon>Selaginellales</taxon>
        <taxon>Selaginellaceae</taxon>
        <taxon>Selaginella</taxon>
    </lineage>
</organism>
<dbReference type="InterPro" id="IPR036113">
    <property type="entry name" value="Asp/Glu-ADT_sf_sub_c"/>
</dbReference>
<protein>
    <recommendedName>
        <fullName evidence="3">Glutamyl-tRNA(Gln) amidotransferase subunit C, chloroplastic/mitochondrial</fullName>
    </recommendedName>
</protein>
<evidence type="ECO:0000313" key="1">
    <source>
        <dbReference type="EMBL" id="EFJ25700.1"/>
    </source>
</evidence>
<dbReference type="eggNOG" id="KOG2271">
    <property type="taxonomic scope" value="Eukaryota"/>
</dbReference>
<dbReference type="HOGENOM" id="CLU_105899_5_0_1"/>
<dbReference type="AlphaFoldDB" id="D8RQT0"/>
<dbReference type="PANTHER" id="PTHR15004">
    <property type="entry name" value="GLUTAMYL-TRNA(GLN) AMIDOTRANSFERASE SUBUNIT C, MITOCHONDRIAL"/>
    <property type="match status" value="1"/>
</dbReference>
<dbReference type="Pfam" id="PF02686">
    <property type="entry name" value="GatC"/>
    <property type="match status" value="1"/>
</dbReference>
<name>D8RQT0_SELML</name>
<dbReference type="EMBL" id="GL377586">
    <property type="protein sequence ID" value="EFJ25700.1"/>
    <property type="molecule type" value="Genomic_DNA"/>
</dbReference>
<proteinExistence type="predicted"/>
<dbReference type="InterPro" id="IPR003837">
    <property type="entry name" value="GatC"/>
</dbReference>
<evidence type="ECO:0000313" key="2">
    <source>
        <dbReference type="Proteomes" id="UP000001514"/>
    </source>
</evidence>
<dbReference type="OMA" id="NAVWHRR"/>
<reference evidence="1 2" key="1">
    <citation type="journal article" date="2011" name="Science">
        <title>The Selaginella genome identifies genetic changes associated with the evolution of vascular plants.</title>
        <authorList>
            <person name="Banks J.A."/>
            <person name="Nishiyama T."/>
            <person name="Hasebe M."/>
            <person name="Bowman J.L."/>
            <person name="Gribskov M."/>
            <person name="dePamphilis C."/>
            <person name="Albert V.A."/>
            <person name="Aono N."/>
            <person name="Aoyama T."/>
            <person name="Ambrose B.A."/>
            <person name="Ashton N.W."/>
            <person name="Axtell M.J."/>
            <person name="Barker E."/>
            <person name="Barker M.S."/>
            <person name="Bennetzen J.L."/>
            <person name="Bonawitz N.D."/>
            <person name="Chapple C."/>
            <person name="Cheng C."/>
            <person name="Correa L.G."/>
            <person name="Dacre M."/>
            <person name="DeBarry J."/>
            <person name="Dreyer I."/>
            <person name="Elias M."/>
            <person name="Engstrom E.M."/>
            <person name="Estelle M."/>
            <person name="Feng L."/>
            <person name="Finet C."/>
            <person name="Floyd S.K."/>
            <person name="Frommer W.B."/>
            <person name="Fujita T."/>
            <person name="Gramzow L."/>
            <person name="Gutensohn M."/>
            <person name="Harholt J."/>
            <person name="Hattori M."/>
            <person name="Heyl A."/>
            <person name="Hirai T."/>
            <person name="Hiwatashi Y."/>
            <person name="Ishikawa M."/>
            <person name="Iwata M."/>
            <person name="Karol K.G."/>
            <person name="Koehler B."/>
            <person name="Kolukisaoglu U."/>
            <person name="Kubo M."/>
            <person name="Kurata T."/>
            <person name="Lalonde S."/>
            <person name="Li K."/>
            <person name="Li Y."/>
            <person name="Litt A."/>
            <person name="Lyons E."/>
            <person name="Manning G."/>
            <person name="Maruyama T."/>
            <person name="Michael T.P."/>
            <person name="Mikami K."/>
            <person name="Miyazaki S."/>
            <person name="Morinaga S."/>
            <person name="Murata T."/>
            <person name="Mueller-Roeber B."/>
            <person name="Nelson D.R."/>
            <person name="Obara M."/>
            <person name="Oguri Y."/>
            <person name="Olmstead R.G."/>
            <person name="Onodera N."/>
            <person name="Petersen B.L."/>
            <person name="Pils B."/>
            <person name="Prigge M."/>
            <person name="Rensing S.A."/>
            <person name="Riano-Pachon D.M."/>
            <person name="Roberts A.W."/>
            <person name="Sato Y."/>
            <person name="Scheller H.V."/>
            <person name="Schulz B."/>
            <person name="Schulz C."/>
            <person name="Shakirov E.V."/>
            <person name="Shibagaki N."/>
            <person name="Shinohara N."/>
            <person name="Shippen D.E."/>
            <person name="Soerensen I."/>
            <person name="Sotooka R."/>
            <person name="Sugimoto N."/>
            <person name="Sugita M."/>
            <person name="Sumikawa N."/>
            <person name="Tanurdzic M."/>
            <person name="Theissen G."/>
            <person name="Ulvskov P."/>
            <person name="Wakazuki S."/>
            <person name="Weng J.K."/>
            <person name="Willats W.W."/>
            <person name="Wipf D."/>
            <person name="Wolf P.G."/>
            <person name="Yang L."/>
            <person name="Zimmer A.D."/>
            <person name="Zhu Q."/>
            <person name="Mitros T."/>
            <person name="Hellsten U."/>
            <person name="Loque D."/>
            <person name="Otillar R."/>
            <person name="Salamov A."/>
            <person name="Schmutz J."/>
            <person name="Shapiro H."/>
            <person name="Lindquist E."/>
            <person name="Lucas S."/>
            <person name="Rokhsar D."/>
            <person name="Grigoriev I.V."/>
        </authorList>
    </citation>
    <scope>NUCLEOTIDE SEQUENCE [LARGE SCALE GENOMIC DNA]</scope>
</reference>
<gene>
    <name evidence="1" type="ORF">SELMODRAFT_18624</name>
</gene>
<dbReference type="KEGG" id="smo:SELMODRAFT_18624"/>
<dbReference type="GO" id="GO:0006450">
    <property type="term" value="P:regulation of translational fidelity"/>
    <property type="evidence" value="ECO:0007669"/>
    <property type="project" value="InterPro"/>
</dbReference>